<dbReference type="PROSITE" id="PS00159">
    <property type="entry name" value="ALDOLASE_KDPG_KHG_1"/>
    <property type="match status" value="1"/>
</dbReference>
<keyword evidence="9" id="KW-1185">Reference proteome</keyword>
<dbReference type="Proteomes" id="UP001205919">
    <property type="component" value="Unassembled WGS sequence"/>
</dbReference>
<dbReference type="NCBIfam" id="NF004325">
    <property type="entry name" value="PRK05718.1"/>
    <property type="match status" value="1"/>
</dbReference>
<dbReference type="GO" id="GO:0008675">
    <property type="term" value="F:2-dehydro-3-deoxy-phosphogluconate aldolase activity"/>
    <property type="evidence" value="ECO:0007669"/>
    <property type="project" value="UniProtKB-EC"/>
</dbReference>
<comment type="catalytic activity">
    <reaction evidence="1">
        <text>2-dehydro-3-deoxy-6-phospho-D-gluconate = D-glyceraldehyde 3-phosphate + pyruvate</text>
        <dbReference type="Rhea" id="RHEA:17089"/>
        <dbReference type="ChEBI" id="CHEBI:15361"/>
        <dbReference type="ChEBI" id="CHEBI:57569"/>
        <dbReference type="ChEBI" id="CHEBI:59776"/>
        <dbReference type="EC" id="4.1.2.14"/>
    </reaction>
</comment>
<evidence type="ECO:0000313" key="8">
    <source>
        <dbReference type="EMBL" id="MCQ4813206.1"/>
    </source>
</evidence>
<protein>
    <recommendedName>
        <fullName evidence="5">2-dehydro-3-deoxy-phosphogluconate aldolase</fullName>
        <ecNumber evidence="5">4.1.2.14</ecNumber>
    </recommendedName>
</protein>
<proteinExistence type="inferred from homology"/>
<gene>
    <name evidence="8" type="ORF">NE630_02060</name>
</gene>
<evidence type="ECO:0000256" key="6">
    <source>
        <dbReference type="ARBA" id="ARBA00023239"/>
    </source>
</evidence>
<comment type="subunit">
    <text evidence="4">Homotrimer.</text>
</comment>
<dbReference type="AlphaFoldDB" id="A0AAW5JXU8"/>
<evidence type="ECO:0000256" key="7">
    <source>
        <dbReference type="ARBA" id="ARBA00023277"/>
    </source>
</evidence>
<dbReference type="EMBL" id="JANFYT010000003">
    <property type="protein sequence ID" value="MCQ4813206.1"/>
    <property type="molecule type" value="Genomic_DNA"/>
</dbReference>
<evidence type="ECO:0000256" key="1">
    <source>
        <dbReference type="ARBA" id="ARBA00000654"/>
    </source>
</evidence>
<evidence type="ECO:0000256" key="2">
    <source>
        <dbReference type="ARBA" id="ARBA00004736"/>
    </source>
</evidence>
<name>A0AAW5JXU8_9BACT</name>
<dbReference type="InterPro" id="IPR031337">
    <property type="entry name" value="KDPG/KHG_AS_1"/>
</dbReference>
<sequence>MNETLAKLGKIGLIPVIKLDSPAEALPLGKALVAGGLPVAEVTFRTEAAEESIRILANELPELVLGAGTVLTTTQAEAAAAAGARYIVTPGFNPKIVSYCIENGIPVTPGVSSPSQIEQAIEMGLHVAKFFPAEPSGGVDMLKSFAGPYGDKISFIPTGGIGPKNLADYLSCPNVFAVGGSWMVPSDAVKAGDFARIEKLCREARMLSLGFSLLHIGVNPEAGCDSAAEAKLLSSMLGMQLKEGANSDFVGISFEFMKSAGRGAKGHIAIETLSVERALEWFAGFGVKPVAETIKMKGNHISVAYLDKEICGFAVHLNRR</sequence>
<reference evidence="8 9" key="1">
    <citation type="submission" date="2022-06" db="EMBL/GenBank/DDBJ databases">
        <title>Isolation of gut microbiota from human fecal samples.</title>
        <authorList>
            <person name="Pamer E.G."/>
            <person name="Barat B."/>
            <person name="Waligurski E."/>
            <person name="Medina S."/>
            <person name="Paddock L."/>
            <person name="Mostad J."/>
        </authorList>
    </citation>
    <scope>NUCLEOTIDE SEQUENCE [LARGE SCALE GENOMIC DNA]</scope>
    <source>
        <strain evidence="8 9">DFI.9.90</strain>
    </source>
</reference>
<evidence type="ECO:0000256" key="4">
    <source>
        <dbReference type="ARBA" id="ARBA00011233"/>
    </source>
</evidence>
<keyword evidence="6" id="KW-0456">Lyase</keyword>
<dbReference type="SUPFAM" id="SSF51569">
    <property type="entry name" value="Aldolase"/>
    <property type="match status" value="1"/>
</dbReference>
<comment type="similarity">
    <text evidence="3">Belongs to the KHG/KDPG aldolase family.</text>
</comment>
<evidence type="ECO:0000256" key="5">
    <source>
        <dbReference type="ARBA" id="ARBA00013063"/>
    </source>
</evidence>
<dbReference type="InterPro" id="IPR013785">
    <property type="entry name" value="Aldolase_TIM"/>
</dbReference>
<dbReference type="EC" id="4.1.2.14" evidence="5"/>
<evidence type="ECO:0000313" key="9">
    <source>
        <dbReference type="Proteomes" id="UP001205919"/>
    </source>
</evidence>
<dbReference type="InterPro" id="IPR000887">
    <property type="entry name" value="Aldlse_KDPG_KHG"/>
</dbReference>
<dbReference type="Pfam" id="PF01081">
    <property type="entry name" value="Aldolase"/>
    <property type="match status" value="1"/>
</dbReference>
<evidence type="ECO:0000256" key="3">
    <source>
        <dbReference type="ARBA" id="ARBA00006906"/>
    </source>
</evidence>
<accession>A0AAW5JXU8</accession>
<keyword evidence="7" id="KW-0119">Carbohydrate metabolism</keyword>
<comment type="caution">
    <text evidence="8">The sequence shown here is derived from an EMBL/GenBank/DDBJ whole genome shotgun (WGS) entry which is preliminary data.</text>
</comment>
<dbReference type="CDD" id="cd00452">
    <property type="entry name" value="KDPG_aldolase"/>
    <property type="match status" value="1"/>
</dbReference>
<dbReference type="NCBIfam" id="TIGR01182">
    <property type="entry name" value="eda"/>
    <property type="match status" value="1"/>
</dbReference>
<dbReference type="PANTHER" id="PTHR30246">
    <property type="entry name" value="2-KETO-3-DEOXY-6-PHOSPHOGLUCONATE ALDOLASE"/>
    <property type="match status" value="1"/>
</dbReference>
<comment type="pathway">
    <text evidence="2">Carbohydrate acid metabolism; 2-dehydro-3-deoxy-D-gluconate degradation; D-glyceraldehyde 3-phosphate and pyruvate from 2-dehydro-3-deoxy-D-gluconate: step 2/2.</text>
</comment>
<dbReference type="RefSeq" id="WP_008708886.1">
    <property type="nucleotide sequence ID" value="NZ_CABKQM010000002.1"/>
</dbReference>
<dbReference type="Gene3D" id="3.20.20.70">
    <property type="entry name" value="Aldolase class I"/>
    <property type="match status" value="1"/>
</dbReference>
<organism evidence="8 9">
    <name type="scientific">Cloacibacillus evryensis</name>
    <dbReference type="NCBI Taxonomy" id="508460"/>
    <lineage>
        <taxon>Bacteria</taxon>
        <taxon>Thermotogati</taxon>
        <taxon>Synergistota</taxon>
        <taxon>Synergistia</taxon>
        <taxon>Synergistales</taxon>
        <taxon>Synergistaceae</taxon>
        <taxon>Cloacibacillus</taxon>
    </lineage>
</organism>
<dbReference type="PANTHER" id="PTHR30246:SF1">
    <property type="entry name" value="2-DEHYDRO-3-DEOXY-6-PHOSPHOGALACTONATE ALDOLASE-RELATED"/>
    <property type="match status" value="1"/>
</dbReference>